<dbReference type="CDD" id="cd02440">
    <property type="entry name" value="AdoMet_MTases"/>
    <property type="match status" value="1"/>
</dbReference>
<organism evidence="2 3">
    <name type="scientific">Methylobacterium variabile</name>
    <dbReference type="NCBI Taxonomy" id="298794"/>
    <lineage>
        <taxon>Bacteria</taxon>
        <taxon>Pseudomonadati</taxon>
        <taxon>Pseudomonadota</taxon>
        <taxon>Alphaproteobacteria</taxon>
        <taxon>Hyphomicrobiales</taxon>
        <taxon>Methylobacteriaceae</taxon>
        <taxon>Methylobacterium</taxon>
    </lineage>
</organism>
<sequence>MARRLAEDYGVRGDIHDHDYIYWYAYDALPDTDKAGAVYAYLEGGRTHAEVLRDLLEQHRPARPDFSLLDFASGYGRVSRHLAKMFPEAGISACDIHPDAVAFLNDLGIPAHLSTAQPEAFSLPDRYDVIFALSFFTHLPKATWGPWLYRLSTHLAPGGLLVFSAHGAMIWPKMDRPPLDEDSFSFVSSSEQKDISGDEYGNCATMIDFVSKVIREYSLHLEGFRSPGIDLHDIYVIRAVGEDLMVPSLHNLRRLQPRRRDGVLSAIRTWLSGP</sequence>
<dbReference type="Proteomes" id="UP000035955">
    <property type="component" value="Unassembled WGS sequence"/>
</dbReference>
<proteinExistence type="predicted"/>
<dbReference type="PATRIC" id="fig|298794.3.peg.2070"/>
<dbReference type="Gene3D" id="3.40.50.150">
    <property type="entry name" value="Vaccinia Virus protein VP39"/>
    <property type="match status" value="1"/>
</dbReference>
<keyword evidence="3" id="KW-1185">Reference proteome</keyword>
<dbReference type="SUPFAM" id="SSF53335">
    <property type="entry name" value="S-adenosyl-L-methionine-dependent methyltransferases"/>
    <property type="match status" value="1"/>
</dbReference>
<dbReference type="Pfam" id="PF08242">
    <property type="entry name" value="Methyltransf_12"/>
    <property type="match status" value="1"/>
</dbReference>
<dbReference type="InterPro" id="IPR013217">
    <property type="entry name" value="Methyltransf_12"/>
</dbReference>
<accession>A0A0J6T9Q1</accession>
<comment type="caution">
    <text evidence="2">The sequence shown here is derived from an EMBL/GenBank/DDBJ whole genome shotgun (WGS) entry which is preliminary data.</text>
</comment>
<dbReference type="PANTHER" id="PTHR43861">
    <property type="entry name" value="TRANS-ACONITATE 2-METHYLTRANSFERASE-RELATED"/>
    <property type="match status" value="1"/>
</dbReference>
<feature type="domain" description="Methyltransferase type 12" evidence="1">
    <location>
        <begin position="69"/>
        <end position="161"/>
    </location>
</feature>
<dbReference type="AlphaFoldDB" id="A0A0J6T9Q1"/>
<dbReference type="EMBL" id="LABY01000017">
    <property type="protein sequence ID" value="KMO42599.1"/>
    <property type="molecule type" value="Genomic_DNA"/>
</dbReference>
<dbReference type="RefSeq" id="WP_048442612.1">
    <property type="nucleotide sequence ID" value="NZ_LABY01000017.1"/>
</dbReference>
<evidence type="ECO:0000259" key="1">
    <source>
        <dbReference type="Pfam" id="PF08242"/>
    </source>
</evidence>
<protein>
    <recommendedName>
        <fullName evidence="1">Methyltransferase type 12 domain-containing protein</fullName>
    </recommendedName>
</protein>
<name>A0A0J6T9Q1_9HYPH</name>
<evidence type="ECO:0000313" key="3">
    <source>
        <dbReference type="Proteomes" id="UP000035955"/>
    </source>
</evidence>
<dbReference type="InterPro" id="IPR029063">
    <property type="entry name" value="SAM-dependent_MTases_sf"/>
</dbReference>
<reference evidence="2 3" key="1">
    <citation type="submission" date="2015-03" db="EMBL/GenBank/DDBJ databases">
        <title>Genome sequencing of Methylobacterium variabile DSM 16961.</title>
        <authorList>
            <person name="Chaudhry V."/>
            <person name="Patil P.B."/>
        </authorList>
    </citation>
    <scope>NUCLEOTIDE SEQUENCE [LARGE SCALE GENOMIC DNA]</scope>
    <source>
        <strain evidence="2 3">DSM 16961</strain>
    </source>
</reference>
<gene>
    <name evidence="2" type="ORF">VQ02_02710</name>
</gene>
<evidence type="ECO:0000313" key="2">
    <source>
        <dbReference type="EMBL" id="KMO42599.1"/>
    </source>
</evidence>